<comment type="similarity">
    <text evidence="1">Belongs to the UPF0213 family.</text>
</comment>
<dbReference type="Proteomes" id="UP000501623">
    <property type="component" value="Chromosome"/>
</dbReference>
<dbReference type="Gene3D" id="3.40.1440.10">
    <property type="entry name" value="GIY-YIG endonuclease"/>
    <property type="match status" value="1"/>
</dbReference>
<dbReference type="PANTHER" id="PTHR34477">
    <property type="entry name" value="UPF0213 PROTEIN YHBQ"/>
    <property type="match status" value="1"/>
</dbReference>
<dbReference type="AlphaFoldDB" id="A0A6M6BIV9"/>
<dbReference type="PANTHER" id="PTHR34477:SF5">
    <property type="entry name" value="BSL5627 PROTEIN"/>
    <property type="match status" value="1"/>
</dbReference>
<dbReference type="InterPro" id="IPR000305">
    <property type="entry name" value="GIY-YIG_endonuc"/>
</dbReference>
<name>A0A6M6BIV9_9BACT</name>
<dbReference type="PROSITE" id="PS50164">
    <property type="entry name" value="GIY_YIG"/>
    <property type="match status" value="1"/>
</dbReference>
<dbReference type="KEGG" id="hts:HMJ29_08630"/>
<proteinExistence type="inferred from homology"/>
<evidence type="ECO:0000313" key="3">
    <source>
        <dbReference type="EMBL" id="QJX46995.1"/>
    </source>
</evidence>
<sequence length="100" mass="12107">MRYHHYYVYLVTNPKRTTLYIGVTNDLQRRLEERADNEGQRQTFAGRYFCNHFVHWEEFGDINQAIAREKELKGWRRQKKDALIASTNPDWRDLTNEIMA</sequence>
<accession>A0A6M6BIV9</accession>
<gene>
    <name evidence="3" type="ORF">HMJ29_08630</name>
</gene>
<evidence type="ECO:0000259" key="2">
    <source>
        <dbReference type="PROSITE" id="PS50164"/>
    </source>
</evidence>
<dbReference type="CDD" id="cd10448">
    <property type="entry name" value="GIY-YIG_unchar_3"/>
    <property type="match status" value="1"/>
</dbReference>
<keyword evidence="4" id="KW-1185">Reference proteome</keyword>
<protein>
    <submittedName>
        <fullName evidence="3">GIY-YIG nuclease family protein</fullName>
    </submittedName>
</protein>
<dbReference type="SUPFAM" id="SSF82771">
    <property type="entry name" value="GIY-YIG endonuclease"/>
    <property type="match status" value="1"/>
</dbReference>
<evidence type="ECO:0000313" key="4">
    <source>
        <dbReference type="Proteomes" id="UP000501623"/>
    </source>
</evidence>
<dbReference type="EMBL" id="CP053538">
    <property type="protein sequence ID" value="QJX46995.1"/>
    <property type="molecule type" value="Genomic_DNA"/>
</dbReference>
<dbReference type="InterPro" id="IPR050190">
    <property type="entry name" value="UPF0213_domain"/>
</dbReference>
<reference evidence="3 4" key="1">
    <citation type="submission" date="2020-05" db="EMBL/GenBank/DDBJ databases">
        <title>Complete genome sequence of Hymenobacter sp. TS19 in Coasted Sand Dune.</title>
        <authorList>
            <person name="Lee J.-H."/>
            <person name="Jung J.-H."/>
            <person name="Jeong S."/>
            <person name="Zhao L."/>
            <person name="Kim M.-K."/>
            <person name="Seo H.-S."/>
            <person name="Lim S."/>
        </authorList>
    </citation>
    <scope>NUCLEOTIDE SEQUENCE [LARGE SCALE GENOMIC DNA]</scope>
    <source>
        <strain evidence="3 4">TS19</strain>
    </source>
</reference>
<dbReference type="Pfam" id="PF01541">
    <property type="entry name" value="GIY-YIG"/>
    <property type="match status" value="1"/>
</dbReference>
<dbReference type="InterPro" id="IPR035901">
    <property type="entry name" value="GIY-YIG_endonuc_sf"/>
</dbReference>
<evidence type="ECO:0000256" key="1">
    <source>
        <dbReference type="ARBA" id="ARBA00007435"/>
    </source>
</evidence>
<organism evidence="3 4">
    <name type="scientific">Hymenobacter taeanensis</name>
    <dbReference type="NCBI Taxonomy" id="2735321"/>
    <lineage>
        <taxon>Bacteria</taxon>
        <taxon>Pseudomonadati</taxon>
        <taxon>Bacteroidota</taxon>
        <taxon>Cytophagia</taxon>
        <taxon>Cytophagales</taxon>
        <taxon>Hymenobacteraceae</taxon>
        <taxon>Hymenobacter</taxon>
    </lineage>
</organism>
<feature type="domain" description="GIY-YIG" evidence="2">
    <location>
        <begin position="4"/>
        <end position="82"/>
    </location>
</feature>